<comment type="caution">
    <text evidence="2">The sequence shown here is derived from an EMBL/GenBank/DDBJ whole genome shotgun (WGS) entry which is preliminary data.</text>
</comment>
<keyword evidence="3" id="KW-1185">Reference proteome</keyword>
<evidence type="ECO:0000256" key="1">
    <source>
        <dbReference type="SAM" id="SignalP"/>
    </source>
</evidence>
<proteinExistence type="predicted"/>
<feature type="chain" id="PRO_5047169221" description="MYXO-CTERM domain-containing protein" evidence="1">
    <location>
        <begin position="25"/>
        <end position="124"/>
    </location>
</feature>
<feature type="signal peptide" evidence="1">
    <location>
        <begin position="1"/>
        <end position="24"/>
    </location>
</feature>
<dbReference type="RefSeq" id="WP_041060290.1">
    <property type="nucleotide sequence ID" value="NZ_JXAL01000003.1"/>
</dbReference>
<protein>
    <recommendedName>
        <fullName evidence="4">MYXO-CTERM domain-containing protein</fullName>
    </recommendedName>
</protein>
<reference evidence="2 3" key="1">
    <citation type="submission" date="2014-12" db="EMBL/GenBank/DDBJ databases">
        <title>Draft genome sequence of Cohnella kolymensis strain B-2846.</title>
        <authorList>
            <person name="Karlyshev A.V."/>
            <person name="Kudryashova E.B."/>
        </authorList>
    </citation>
    <scope>NUCLEOTIDE SEQUENCE [LARGE SCALE GENOMIC DNA]</scope>
    <source>
        <strain evidence="2 3">VKM B-2846</strain>
    </source>
</reference>
<dbReference type="Proteomes" id="UP000054526">
    <property type="component" value="Unassembled WGS sequence"/>
</dbReference>
<accession>A0ABR5A7E1</accession>
<evidence type="ECO:0008006" key="4">
    <source>
        <dbReference type="Google" id="ProtNLM"/>
    </source>
</evidence>
<gene>
    <name evidence="2" type="ORF">SD71_04680</name>
</gene>
<evidence type="ECO:0000313" key="2">
    <source>
        <dbReference type="EMBL" id="KIL36991.1"/>
    </source>
</evidence>
<dbReference type="EMBL" id="JXAL01000003">
    <property type="protein sequence ID" value="KIL36991.1"/>
    <property type="molecule type" value="Genomic_DNA"/>
</dbReference>
<organism evidence="2 3">
    <name type="scientific">Cohnella kolymensis</name>
    <dbReference type="NCBI Taxonomy" id="1590652"/>
    <lineage>
        <taxon>Bacteria</taxon>
        <taxon>Bacillati</taxon>
        <taxon>Bacillota</taxon>
        <taxon>Bacilli</taxon>
        <taxon>Bacillales</taxon>
        <taxon>Paenibacillaceae</taxon>
        <taxon>Cohnella</taxon>
    </lineage>
</organism>
<dbReference type="NCBIfam" id="NF038039">
    <property type="entry name" value="WGxxGxxG-CTERM"/>
    <property type="match status" value="1"/>
</dbReference>
<sequence length="124" mass="13097">MKKFLTSIALCATLSLSLMIPAFAEGNRGTVTNNAPDFGNGTFVGTAAGDMDGDGIFDGNNNNNRMNNFNTNGRGNNTNNNNNGNYRARAAGGRADNNGVDWGWLGLLGLIGLAGMRNRNRQPS</sequence>
<name>A0ABR5A7E1_9BACL</name>
<dbReference type="NCBIfam" id="NF041742">
    <property type="entry name" value="WGxxGxxG_fam"/>
    <property type="match status" value="1"/>
</dbReference>
<evidence type="ECO:0000313" key="3">
    <source>
        <dbReference type="Proteomes" id="UP000054526"/>
    </source>
</evidence>
<keyword evidence="1" id="KW-0732">Signal</keyword>